<feature type="domain" description="PAS" evidence="2">
    <location>
        <begin position="97"/>
        <end position="161"/>
    </location>
</feature>
<reference evidence="3 4" key="1">
    <citation type="submission" date="2016-03" db="EMBL/GenBank/DDBJ databases">
        <authorList>
            <person name="Ploux O."/>
        </authorList>
    </citation>
    <scope>NUCLEOTIDE SEQUENCE [LARGE SCALE GENOMIC DNA]</scope>
    <source>
        <strain evidence="3 4">R0</strain>
    </source>
</reference>
<dbReference type="InterPro" id="IPR035965">
    <property type="entry name" value="PAS-like_dom_sf"/>
</dbReference>
<comment type="caution">
    <text evidence="3">The sequence shown here is derived from an EMBL/GenBank/DDBJ whole genome shotgun (WGS) entry which is preliminary data.</text>
</comment>
<dbReference type="SUPFAM" id="SSF55785">
    <property type="entry name" value="PYP-like sensor domain (PAS domain)"/>
    <property type="match status" value="2"/>
</dbReference>
<dbReference type="Pfam" id="PF08447">
    <property type="entry name" value="PAS_3"/>
    <property type="match status" value="1"/>
</dbReference>
<feature type="transmembrane region" description="Helical" evidence="1">
    <location>
        <begin position="53"/>
        <end position="72"/>
    </location>
</feature>
<evidence type="ECO:0000256" key="1">
    <source>
        <dbReference type="SAM" id="Phobius"/>
    </source>
</evidence>
<evidence type="ECO:0000259" key="2">
    <source>
        <dbReference type="PROSITE" id="PS50112"/>
    </source>
</evidence>
<dbReference type="AlphaFoldDB" id="A0A150WQJ5"/>
<dbReference type="Pfam" id="PF00989">
    <property type="entry name" value="PAS"/>
    <property type="match status" value="1"/>
</dbReference>
<organism evidence="3 4">
    <name type="scientific">Bdellovibrio bacteriovorus</name>
    <dbReference type="NCBI Taxonomy" id="959"/>
    <lineage>
        <taxon>Bacteria</taxon>
        <taxon>Pseudomonadati</taxon>
        <taxon>Bdellovibrionota</taxon>
        <taxon>Bdellovibrionia</taxon>
        <taxon>Bdellovibrionales</taxon>
        <taxon>Pseudobdellovibrionaceae</taxon>
        <taxon>Bdellovibrio</taxon>
    </lineage>
</organism>
<keyword evidence="4" id="KW-1185">Reference proteome</keyword>
<keyword evidence="1" id="KW-0812">Transmembrane</keyword>
<dbReference type="InterPro" id="IPR000014">
    <property type="entry name" value="PAS"/>
</dbReference>
<gene>
    <name evidence="3" type="ORF">AZI86_05360</name>
</gene>
<sequence length="326" mass="36696">MGQNAKKKTLEYFSFWRLQNKMTLYCLFGILFLSTLYAGASIMLPALTTTHTILYIILAPSLACFGIATSHASNLESEKAKNEYERIQARLSEVESSQITLDRFFSISSDLMAVAGSDGFLKKVSASLIKALGHSEETLLTTPFFDFIHPDDQESTRKCIEALNLGLRQVGFENRYRTKDGSYRTLSWSAAADRELGVRFASARDITFERDFRTLVEQIIDATPFYLLVQDQDGKISKCNNKFAHTFGVSKESLIGKNAEDYLPKDLVVLVKEKMKEFEITTSPQPFESKDHTFKIFPIFDNADNLISVGIFSSTIDMKANKSLEG</sequence>
<dbReference type="InterPro" id="IPR013655">
    <property type="entry name" value="PAS_fold_3"/>
</dbReference>
<evidence type="ECO:0000313" key="4">
    <source>
        <dbReference type="Proteomes" id="UP000075320"/>
    </source>
</evidence>
<dbReference type="GO" id="GO:0006355">
    <property type="term" value="P:regulation of DNA-templated transcription"/>
    <property type="evidence" value="ECO:0007669"/>
    <property type="project" value="InterPro"/>
</dbReference>
<proteinExistence type="predicted"/>
<feature type="domain" description="PAS" evidence="2">
    <location>
        <begin position="212"/>
        <end position="266"/>
    </location>
</feature>
<dbReference type="EMBL" id="LUKE01000001">
    <property type="protein sequence ID" value="KYG66475.1"/>
    <property type="molecule type" value="Genomic_DNA"/>
</dbReference>
<accession>A0A150WQJ5</accession>
<dbReference type="NCBIfam" id="TIGR00229">
    <property type="entry name" value="sensory_box"/>
    <property type="match status" value="2"/>
</dbReference>
<feature type="transmembrane region" description="Helical" evidence="1">
    <location>
        <begin position="24"/>
        <end position="47"/>
    </location>
</feature>
<name>A0A150WQJ5_BDEBC</name>
<dbReference type="Proteomes" id="UP000075320">
    <property type="component" value="Unassembled WGS sequence"/>
</dbReference>
<dbReference type="PROSITE" id="PS50112">
    <property type="entry name" value="PAS"/>
    <property type="match status" value="2"/>
</dbReference>
<keyword evidence="1" id="KW-0472">Membrane</keyword>
<keyword evidence="1" id="KW-1133">Transmembrane helix</keyword>
<evidence type="ECO:0000313" key="3">
    <source>
        <dbReference type="EMBL" id="KYG66475.1"/>
    </source>
</evidence>
<dbReference type="SMART" id="SM00091">
    <property type="entry name" value="PAS"/>
    <property type="match status" value="2"/>
</dbReference>
<dbReference type="CDD" id="cd00130">
    <property type="entry name" value="PAS"/>
    <property type="match status" value="2"/>
</dbReference>
<dbReference type="InterPro" id="IPR013767">
    <property type="entry name" value="PAS_fold"/>
</dbReference>
<protein>
    <submittedName>
        <fullName evidence="3">PAS domain S-box protein</fullName>
    </submittedName>
</protein>
<dbReference type="Gene3D" id="3.30.450.20">
    <property type="entry name" value="PAS domain"/>
    <property type="match status" value="2"/>
</dbReference>